<proteinExistence type="predicted"/>
<keyword evidence="1" id="KW-0732">Signal</keyword>
<evidence type="ECO:0000256" key="1">
    <source>
        <dbReference type="SAM" id="SignalP"/>
    </source>
</evidence>
<comment type="caution">
    <text evidence="2">The sequence shown here is derived from an EMBL/GenBank/DDBJ whole genome shotgun (WGS) entry which is preliminary data.</text>
</comment>
<dbReference type="OrthoDB" id="672896at2"/>
<sequence>MKKILVALAIAGASFATLSSCTKEYITEEHINYLPGVSYVYTIKSNQWTQSEPRVYRFEQNIADLDSRYFEDGHVSVAVSYDNDKTTYELIPATIGNYIFSANYSVGKVRIFAEYRGAGTPTPPANMITKIVLSDNEIGN</sequence>
<protein>
    <submittedName>
        <fullName evidence="2">Uncharacterized protein</fullName>
    </submittedName>
</protein>
<evidence type="ECO:0000313" key="3">
    <source>
        <dbReference type="Proteomes" id="UP000295197"/>
    </source>
</evidence>
<dbReference type="AlphaFoldDB" id="A0A4V2VUE4"/>
<keyword evidence="3" id="KW-1185">Reference proteome</keyword>
<accession>A0A4V2VUE4</accession>
<feature type="chain" id="PRO_5021020626" evidence="1">
    <location>
        <begin position="20"/>
        <end position="140"/>
    </location>
</feature>
<organism evidence="2 3">
    <name type="scientific">Sphingobacterium alimentarium</name>
    <dbReference type="NCBI Taxonomy" id="797292"/>
    <lineage>
        <taxon>Bacteria</taxon>
        <taxon>Pseudomonadati</taxon>
        <taxon>Bacteroidota</taxon>
        <taxon>Sphingobacteriia</taxon>
        <taxon>Sphingobacteriales</taxon>
        <taxon>Sphingobacteriaceae</taxon>
        <taxon>Sphingobacterium</taxon>
    </lineage>
</organism>
<evidence type="ECO:0000313" key="2">
    <source>
        <dbReference type="EMBL" id="TCV18698.1"/>
    </source>
</evidence>
<dbReference type="PROSITE" id="PS51257">
    <property type="entry name" value="PROKAR_LIPOPROTEIN"/>
    <property type="match status" value="1"/>
</dbReference>
<name>A0A4V2VUE4_9SPHI</name>
<dbReference type="Proteomes" id="UP000295197">
    <property type="component" value="Unassembled WGS sequence"/>
</dbReference>
<dbReference type="RefSeq" id="WP_132777049.1">
    <property type="nucleotide sequence ID" value="NZ_SMBZ01000009.1"/>
</dbReference>
<gene>
    <name evidence="2" type="ORF">EDC17_100923</name>
</gene>
<feature type="signal peptide" evidence="1">
    <location>
        <begin position="1"/>
        <end position="19"/>
    </location>
</feature>
<reference evidence="2 3" key="1">
    <citation type="submission" date="2019-03" db="EMBL/GenBank/DDBJ databases">
        <title>Genomic Encyclopedia of Type Strains, Phase IV (KMG-IV): sequencing the most valuable type-strain genomes for metagenomic binning, comparative biology and taxonomic classification.</title>
        <authorList>
            <person name="Goeker M."/>
        </authorList>
    </citation>
    <scope>NUCLEOTIDE SEQUENCE [LARGE SCALE GENOMIC DNA]</scope>
    <source>
        <strain evidence="2 3">DSM 22362</strain>
    </source>
</reference>
<dbReference type="EMBL" id="SMBZ01000009">
    <property type="protein sequence ID" value="TCV18698.1"/>
    <property type="molecule type" value="Genomic_DNA"/>
</dbReference>